<evidence type="ECO:0000256" key="1">
    <source>
        <dbReference type="SAM" id="MobiDB-lite"/>
    </source>
</evidence>
<feature type="compositionally biased region" description="Low complexity" evidence="1">
    <location>
        <begin position="435"/>
        <end position="454"/>
    </location>
</feature>
<feature type="compositionally biased region" description="Low complexity" evidence="1">
    <location>
        <begin position="343"/>
        <end position="363"/>
    </location>
</feature>
<dbReference type="GeneID" id="30037274"/>
<keyword evidence="4" id="KW-1185">Reference proteome</keyword>
<proteinExistence type="predicted"/>
<dbReference type="InterPro" id="IPR028012">
    <property type="entry name" value="Rua1_C"/>
</dbReference>
<name>A0A167EI71_9ASCO</name>
<dbReference type="Proteomes" id="UP000189580">
    <property type="component" value="Chromosome d"/>
</dbReference>
<dbReference type="PANTHER" id="PTHR28125:SF3">
    <property type="entry name" value="TRANSCRIPTION REGULATOR RUA1 C-TERMINAL DOMAIN-CONTAINING PROTEIN"/>
    <property type="match status" value="1"/>
</dbReference>
<gene>
    <name evidence="3" type="ORF">AWJ20_5072</name>
</gene>
<feature type="domain" description="Transcription regulator Rua1 C-terminal" evidence="2">
    <location>
        <begin position="645"/>
        <end position="743"/>
    </location>
</feature>
<feature type="region of interest" description="Disordered" evidence="1">
    <location>
        <begin position="435"/>
        <end position="470"/>
    </location>
</feature>
<evidence type="ECO:0000259" key="2">
    <source>
        <dbReference type="Pfam" id="PF14616"/>
    </source>
</evidence>
<dbReference type="OrthoDB" id="4093102at2759"/>
<dbReference type="AlphaFoldDB" id="A0A167EI71"/>
<dbReference type="EMBL" id="CP014502">
    <property type="protein sequence ID" value="ANB14114.1"/>
    <property type="molecule type" value="Genomic_DNA"/>
</dbReference>
<evidence type="ECO:0000313" key="3">
    <source>
        <dbReference type="EMBL" id="ANB14114.1"/>
    </source>
</evidence>
<reference evidence="3 4" key="1">
    <citation type="submission" date="2016-02" db="EMBL/GenBank/DDBJ databases">
        <title>Complete genome sequence and transcriptome regulation of the pentose utilising yeast Sugiyamaella lignohabitans.</title>
        <authorList>
            <person name="Bellasio M."/>
            <person name="Peymann A."/>
            <person name="Valli M."/>
            <person name="Sipitzky M."/>
            <person name="Graf A."/>
            <person name="Sauer M."/>
            <person name="Marx H."/>
            <person name="Mattanovich D."/>
        </authorList>
    </citation>
    <scope>NUCLEOTIDE SEQUENCE [LARGE SCALE GENOMIC DNA]</scope>
    <source>
        <strain evidence="3 4">CBS 10342</strain>
    </source>
</reference>
<sequence>MSESLPDIPDDIVEAYFESDKYAIPPFSAPVQQLDQSQLNLLDTSISYNQNRLQSQASNGSLHHNISQHKTRNDPIHYGTGPAFQNSHLLPVGSLDSIVSNLADFGYVMDNRVAPANPQPLPNATLDDAFGFYPLENPLTFNIANADFTPLSNGDSGTSPPVEVGVPIQFPFSSSTAAFNPSISGNFIPNSASNLEDRSAQLQFLAALDNSIASYDYRANLDHNMQYDEHEINQPTGLNIPAIPPLSYSERNLRTIKDELASILEQSDLTSKAEALTGLCKEDSLVQLVEPPLPWEESGLGPYKPLVLKQGVNLVMEMRRVLKAPEKFSESPFLVPIRNTELTPSPSGSSTPSPSSSNSSTFSLQQKKHLFRSQLSTSSSRILDRNVSEFQTQHSPNAVKTLVCKPDIYGAELTSSMRTSLNDRKFGLGASSRNYVSGSSGNSSESSTASSNGSPVTMPIGTMPSGQSQVNGRQLIEQAISLVQEAISPNDGHEHQTWVDDWIYRGDSPVNKSGIESQHEAIKINPRLDYQIREIIQQWTPYKPRTDRFFRITDKNCSSFNTEELKEMLEIVTSRPPRRINYYPAYQLCTDGEIGQGQTVTDWRHMSALHPPSSKTRQPMLNHPPIEPGMEESERPVPNLRKREGNIYEPTWVRGKKKLKEGWCDHCEGGFYLMKNSGYLYHKNHEHGIFPNGYIFEDPLVIRRKMERESKWEGLCGICYHWIDLDHTERKCWGTWYRHYKQCANEYEEFKKVLAATGAPVHLVELRYCPIDETLENS</sequence>
<evidence type="ECO:0000313" key="4">
    <source>
        <dbReference type="Proteomes" id="UP000189580"/>
    </source>
</evidence>
<dbReference type="Pfam" id="PF14616">
    <property type="entry name" value="Rua1_C"/>
    <property type="match status" value="1"/>
</dbReference>
<organism evidence="3 4">
    <name type="scientific">Sugiyamaella lignohabitans</name>
    <dbReference type="NCBI Taxonomy" id="796027"/>
    <lineage>
        <taxon>Eukaryota</taxon>
        <taxon>Fungi</taxon>
        <taxon>Dikarya</taxon>
        <taxon>Ascomycota</taxon>
        <taxon>Saccharomycotina</taxon>
        <taxon>Dipodascomycetes</taxon>
        <taxon>Dipodascales</taxon>
        <taxon>Trichomonascaceae</taxon>
        <taxon>Sugiyamaella</taxon>
    </lineage>
</organism>
<feature type="region of interest" description="Disordered" evidence="1">
    <location>
        <begin position="339"/>
        <end position="364"/>
    </location>
</feature>
<dbReference type="RefSeq" id="XP_018736591.1">
    <property type="nucleotide sequence ID" value="XM_018882189.1"/>
</dbReference>
<accession>A0A167EI71</accession>
<dbReference type="PANTHER" id="PTHR28125">
    <property type="entry name" value="MEIOTIC EXPRESSION UP-REGULATED PROTEIN 26"/>
    <property type="match status" value="1"/>
</dbReference>
<dbReference type="KEGG" id="slb:AWJ20_5072"/>
<protein>
    <submittedName>
        <fullName evidence="3">Meiotic expression up-regulated protein-like protein</fullName>
    </submittedName>
</protein>
<feature type="region of interest" description="Disordered" evidence="1">
    <location>
        <begin position="610"/>
        <end position="641"/>
    </location>
</feature>